<keyword evidence="4 6" id="KW-0479">Metal-binding</keyword>
<dbReference type="GO" id="GO:0006508">
    <property type="term" value="P:proteolysis"/>
    <property type="evidence" value="ECO:0007669"/>
    <property type="project" value="UniProtKB-KW"/>
</dbReference>
<evidence type="ECO:0000256" key="1">
    <source>
        <dbReference type="ARBA" id="ARBA00002521"/>
    </source>
</evidence>
<feature type="binding site" evidence="6">
    <location>
        <position position="74"/>
    </location>
    <ligand>
        <name>substrate</name>
    </ligand>
</feature>
<dbReference type="GO" id="GO:0004239">
    <property type="term" value="F:initiator methionyl aminopeptidase activity"/>
    <property type="evidence" value="ECO:0007669"/>
    <property type="project" value="UniProtKB-UniRule"/>
</dbReference>
<dbReference type="AlphaFoldDB" id="A0A2M7UIZ7"/>
<dbReference type="InterPro" id="IPR036005">
    <property type="entry name" value="Creatinase/aminopeptidase-like"/>
</dbReference>
<feature type="binding site" evidence="6">
    <location>
        <position position="231"/>
    </location>
    <ligand>
        <name>a divalent metal cation</name>
        <dbReference type="ChEBI" id="CHEBI:60240"/>
        <label>1</label>
    </ligand>
</feature>
<comment type="subunit">
    <text evidence="6">Monomer.</text>
</comment>
<organism evidence="9 10">
    <name type="scientific">Candidatus Portnoybacteria bacterium CG_4_10_14_0_2_um_filter_39_11</name>
    <dbReference type="NCBI Taxonomy" id="1974797"/>
    <lineage>
        <taxon>Bacteria</taxon>
        <taxon>Candidatus Portnoyibacteriota</taxon>
    </lineage>
</organism>
<dbReference type="Proteomes" id="UP000231071">
    <property type="component" value="Unassembled WGS sequence"/>
</dbReference>
<dbReference type="InterPro" id="IPR001714">
    <property type="entry name" value="Pept_M24_MAP"/>
</dbReference>
<evidence type="ECO:0000313" key="10">
    <source>
        <dbReference type="Proteomes" id="UP000231071"/>
    </source>
</evidence>
<dbReference type="CDD" id="cd01086">
    <property type="entry name" value="MetAP1"/>
    <property type="match status" value="1"/>
</dbReference>
<comment type="function">
    <text evidence="1 6">Removes the N-terminal methionine from nascent proteins. The N-terminal methionine is often cleaved when the second residue in the primary sequence is small and uncharged (Met-Ala-, Cys, Gly, Pro, Ser, Thr, or Val). Requires deformylation of the N(alpha)-formylated initiator methionine before it can be hydrolyzed.</text>
</comment>
<dbReference type="SUPFAM" id="SSF55920">
    <property type="entry name" value="Creatinase/aminopeptidase"/>
    <property type="match status" value="1"/>
</dbReference>
<gene>
    <name evidence="6 9" type="primary">map</name>
    <name evidence="9" type="ORF">COY09_01140</name>
</gene>
<dbReference type="InterPro" id="IPR002467">
    <property type="entry name" value="Pept_M24A_MAP1"/>
</dbReference>
<proteinExistence type="inferred from homology"/>
<keyword evidence="3 6" id="KW-0645">Protease</keyword>
<dbReference type="EMBL" id="PFOI01000021">
    <property type="protein sequence ID" value="PIZ71194.1"/>
    <property type="molecule type" value="Genomic_DNA"/>
</dbReference>
<feature type="binding site" evidence="6">
    <location>
        <position position="166"/>
    </location>
    <ligand>
        <name>a divalent metal cation</name>
        <dbReference type="ChEBI" id="CHEBI:60240"/>
        <label>2</label>
        <note>catalytic</note>
    </ligand>
</feature>
<comment type="similarity">
    <text evidence="6">Belongs to the peptidase M24A family. Methionine aminopeptidase type 1 subfamily.</text>
</comment>
<dbReference type="GO" id="GO:0070006">
    <property type="term" value="F:metalloaminopeptidase activity"/>
    <property type="evidence" value="ECO:0007669"/>
    <property type="project" value="UniProtKB-UniRule"/>
</dbReference>
<keyword evidence="2 6" id="KW-0031">Aminopeptidase</keyword>
<dbReference type="EC" id="3.4.11.18" evidence="6 7"/>
<evidence type="ECO:0000256" key="4">
    <source>
        <dbReference type="ARBA" id="ARBA00022723"/>
    </source>
</evidence>
<accession>A0A2M7UIZ7</accession>
<dbReference type="GO" id="GO:0005829">
    <property type="term" value="C:cytosol"/>
    <property type="evidence" value="ECO:0007669"/>
    <property type="project" value="TreeGrafter"/>
</dbReference>
<reference evidence="10" key="1">
    <citation type="submission" date="2017-09" db="EMBL/GenBank/DDBJ databases">
        <title>Depth-based differentiation of microbial function through sediment-hosted aquifers and enrichment of novel symbionts in the deep terrestrial subsurface.</title>
        <authorList>
            <person name="Probst A.J."/>
            <person name="Ladd B."/>
            <person name="Jarett J.K."/>
            <person name="Geller-Mcgrath D.E."/>
            <person name="Sieber C.M.K."/>
            <person name="Emerson J.B."/>
            <person name="Anantharaman K."/>
            <person name="Thomas B.C."/>
            <person name="Malmstrom R."/>
            <person name="Stieglmeier M."/>
            <person name="Klingl A."/>
            <person name="Woyke T."/>
            <person name="Ryan C.M."/>
            <person name="Banfield J.F."/>
        </authorList>
    </citation>
    <scope>NUCLEOTIDE SEQUENCE [LARGE SCALE GENOMIC DNA]</scope>
</reference>
<sequence>MDVILDQKSLLTGGKILGQILAELKSMVAPGLATGDLENRARDLIKKASAKPAFLGYQKYPAVLCTCVNEGIVHCVPRADEILKSGDIISLDLGIQYRGYYFDAAITVVVGEVPAEARRLILVTKKALKRGLKKARAGNTVGDIGNTISRYVESQGFTVVKDLCGHGIGKKLHELPEICNFGQRHHGETLKVGQLICIEPMVAAGRDWRIKHTQDGIGWQTMDGSLAAHFEHTLLVRQDDCLVLTEP</sequence>
<dbReference type="PRINTS" id="PR00599">
    <property type="entry name" value="MAPEPTIDASE"/>
</dbReference>
<evidence type="ECO:0000256" key="3">
    <source>
        <dbReference type="ARBA" id="ARBA00022670"/>
    </source>
</evidence>
<dbReference type="PANTHER" id="PTHR43330">
    <property type="entry name" value="METHIONINE AMINOPEPTIDASE"/>
    <property type="match status" value="1"/>
</dbReference>
<dbReference type="PANTHER" id="PTHR43330:SF27">
    <property type="entry name" value="METHIONINE AMINOPEPTIDASE"/>
    <property type="match status" value="1"/>
</dbReference>
<protein>
    <recommendedName>
        <fullName evidence="6 7">Methionine aminopeptidase</fullName>
        <shortName evidence="6">MAP</shortName>
        <shortName evidence="6">MetAP</shortName>
        <ecNumber evidence="6 7">3.4.11.18</ecNumber>
    </recommendedName>
    <alternativeName>
        <fullName evidence="6">Peptidase M</fullName>
    </alternativeName>
</protein>
<comment type="caution">
    <text evidence="9">The sequence shown here is derived from an EMBL/GenBank/DDBJ whole genome shotgun (WGS) entry which is preliminary data.</text>
</comment>
<evidence type="ECO:0000313" key="9">
    <source>
        <dbReference type="EMBL" id="PIZ71194.1"/>
    </source>
</evidence>
<dbReference type="InterPro" id="IPR000994">
    <property type="entry name" value="Pept_M24"/>
</dbReference>
<name>A0A2M7UIZ7_9BACT</name>
<feature type="binding site" evidence="6">
    <location>
        <position position="199"/>
    </location>
    <ligand>
        <name>a divalent metal cation</name>
        <dbReference type="ChEBI" id="CHEBI:60240"/>
        <label>2</label>
        <note>catalytic</note>
    </ligand>
</feature>
<evidence type="ECO:0000256" key="6">
    <source>
        <dbReference type="HAMAP-Rule" id="MF_01974"/>
    </source>
</evidence>
<dbReference type="NCBIfam" id="TIGR00500">
    <property type="entry name" value="met_pdase_I"/>
    <property type="match status" value="1"/>
</dbReference>
<dbReference type="Pfam" id="PF00557">
    <property type="entry name" value="Peptidase_M24"/>
    <property type="match status" value="1"/>
</dbReference>
<dbReference type="GO" id="GO:0046872">
    <property type="term" value="F:metal ion binding"/>
    <property type="evidence" value="ECO:0007669"/>
    <property type="project" value="UniProtKB-UniRule"/>
</dbReference>
<feature type="binding site" evidence="6">
    <location>
        <position position="103"/>
    </location>
    <ligand>
        <name>a divalent metal cation</name>
        <dbReference type="ChEBI" id="CHEBI:60240"/>
        <label>1</label>
    </ligand>
</feature>
<feature type="binding site" evidence="6">
    <location>
        <position position="173"/>
    </location>
    <ligand>
        <name>substrate</name>
    </ligand>
</feature>
<evidence type="ECO:0000259" key="8">
    <source>
        <dbReference type="Pfam" id="PF00557"/>
    </source>
</evidence>
<feature type="domain" description="Peptidase M24" evidence="8">
    <location>
        <begin position="14"/>
        <end position="237"/>
    </location>
</feature>
<comment type="catalytic activity">
    <reaction evidence="6 7">
        <text>Release of N-terminal amino acids, preferentially methionine, from peptides and arylamides.</text>
        <dbReference type="EC" id="3.4.11.18"/>
    </reaction>
</comment>
<dbReference type="Gene3D" id="3.90.230.10">
    <property type="entry name" value="Creatinase/methionine aminopeptidase superfamily"/>
    <property type="match status" value="1"/>
</dbReference>
<feature type="binding site" evidence="6">
    <location>
        <position position="231"/>
    </location>
    <ligand>
        <name>a divalent metal cation</name>
        <dbReference type="ChEBI" id="CHEBI:60240"/>
        <label>2</label>
        <note>catalytic</note>
    </ligand>
</feature>
<comment type="cofactor">
    <cofactor evidence="6">
        <name>Co(2+)</name>
        <dbReference type="ChEBI" id="CHEBI:48828"/>
    </cofactor>
    <cofactor evidence="6">
        <name>Zn(2+)</name>
        <dbReference type="ChEBI" id="CHEBI:29105"/>
    </cofactor>
    <cofactor evidence="6">
        <name>Mn(2+)</name>
        <dbReference type="ChEBI" id="CHEBI:29035"/>
    </cofactor>
    <cofactor evidence="6">
        <name>Fe(2+)</name>
        <dbReference type="ChEBI" id="CHEBI:29033"/>
    </cofactor>
    <text evidence="6">Binds 2 divalent metal cations per subunit. Has a high-affinity and a low affinity metal-binding site. The true nature of the physiological cofactor is under debate. The enzyme is active with cobalt, zinc, manganese or divalent iron ions. Most likely, methionine aminopeptidases function as mononuclear Fe(2+)-metalloproteases under physiological conditions, and the catalytically relevant metal-binding site has been assigned to the histidine-containing high-affinity site.</text>
</comment>
<feature type="binding site" evidence="6">
    <location>
        <position position="103"/>
    </location>
    <ligand>
        <name>a divalent metal cation</name>
        <dbReference type="ChEBI" id="CHEBI:60240"/>
        <label>2</label>
        <note>catalytic</note>
    </ligand>
</feature>
<evidence type="ECO:0000256" key="7">
    <source>
        <dbReference type="RuleBase" id="RU003653"/>
    </source>
</evidence>
<keyword evidence="5 6" id="KW-0378">Hydrolase</keyword>
<evidence type="ECO:0000256" key="5">
    <source>
        <dbReference type="ARBA" id="ARBA00022801"/>
    </source>
</evidence>
<dbReference type="HAMAP" id="MF_01974">
    <property type="entry name" value="MetAP_1"/>
    <property type="match status" value="1"/>
</dbReference>
<evidence type="ECO:0000256" key="2">
    <source>
        <dbReference type="ARBA" id="ARBA00022438"/>
    </source>
</evidence>
<feature type="binding site" evidence="6">
    <location>
        <position position="92"/>
    </location>
    <ligand>
        <name>a divalent metal cation</name>
        <dbReference type="ChEBI" id="CHEBI:60240"/>
        <label>1</label>
    </ligand>
</feature>